<dbReference type="GO" id="GO:0005737">
    <property type="term" value="C:cytoplasm"/>
    <property type="evidence" value="ECO:0007669"/>
    <property type="project" value="UniProtKB-SubCell"/>
</dbReference>
<sequence length="162" mass="17658">MTPAIDLLKKQKIAFSLHAYEHDPHNTHFGDEAAEKLGLDPRQSFKTLLVAENGDQKKLACFVLPTANMLNLKKAAKALGVKKVEMADKDFAQKSSGYLVGGISPLGQKKRLKTVIDQSAVNFEHIFVSGGKRGLSVKLAPQDLAKVLGAEFWNIVDDGDNT</sequence>
<accession>A0A4R1KSX3</accession>
<keyword evidence="7" id="KW-1185">Reference proteome</keyword>
<dbReference type="GO" id="GO:0002161">
    <property type="term" value="F:aminoacyl-tRNA deacylase activity"/>
    <property type="evidence" value="ECO:0007669"/>
    <property type="project" value="InterPro"/>
</dbReference>
<keyword evidence="6" id="KW-0378">Hydrolase</keyword>
<dbReference type="AlphaFoldDB" id="A0A4R1KSX3"/>
<dbReference type="Pfam" id="PF04073">
    <property type="entry name" value="tRNA_edit"/>
    <property type="match status" value="1"/>
</dbReference>
<dbReference type="Gene3D" id="3.90.960.10">
    <property type="entry name" value="YbaK/aminoacyl-tRNA synthetase-associated domain"/>
    <property type="match status" value="1"/>
</dbReference>
<keyword evidence="4" id="KW-0963">Cytoplasm</keyword>
<name>A0A4R1KSX3_9PAST</name>
<comment type="function">
    <text evidence="4">Functions in trans to edit the amino acid from incorrectly charged Cys-tRNA(Pro) via a Cys-tRNA(Pro) deacylase activity.</text>
</comment>
<evidence type="ECO:0000256" key="3">
    <source>
        <dbReference type="ARBA" id="ARBA00023239"/>
    </source>
</evidence>
<feature type="domain" description="YbaK/aminoacyl-tRNA synthetase-associated" evidence="5">
    <location>
        <begin position="31"/>
        <end position="146"/>
    </location>
</feature>
<reference evidence="6 7" key="1">
    <citation type="submission" date="2019-03" db="EMBL/GenBank/DDBJ databases">
        <title>Genomic Encyclopedia of Type Strains, Phase IV (KMG-IV): sequencing the most valuable type-strain genomes for metagenomic binning, comparative biology and taxonomic classification.</title>
        <authorList>
            <person name="Goeker M."/>
        </authorList>
    </citation>
    <scope>NUCLEOTIDE SEQUENCE [LARGE SCALE GENOMIC DNA]</scope>
    <source>
        <strain evidence="6 7">DSM 10053</strain>
    </source>
</reference>
<evidence type="ECO:0000313" key="6">
    <source>
        <dbReference type="EMBL" id="TCK68186.1"/>
    </source>
</evidence>
<dbReference type="PIRSF" id="PIRSF006181">
    <property type="entry name" value="EbsC_YbaK"/>
    <property type="match status" value="1"/>
</dbReference>
<dbReference type="PANTHER" id="PTHR30411">
    <property type="entry name" value="CYTOPLASMIC PROTEIN"/>
    <property type="match status" value="1"/>
</dbReference>
<comment type="subcellular location">
    <subcellularLocation>
        <location evidence="4">Cytoplasm</location>
    </subcellularLocation>
</comment>
<keyword evidence="3 4" id="KW-0456">Lyase</keyword>
<dbReference type="InterPro" id="IPR007214">
    <property type="entry name" value="YbaK/aa-tRNA-synth-assoc-dom"/>
</dbReference>
<organism evidence="6 7">
    <name type="scientific">Lonepinella koalarum</name>
    <dbReference type="NCBI Taxonomy" id="53417"/>
    <lineage>
        <taxon>Bacteria</taxon>
        <taxon>Pseudomonadati</taxon>
        <taxon>Pseudomonadota</taxon>
        <taxon>Gammaproteobacteria</taxon>
        <taxon>Pasteurellales</taxon>
        <taxon>Pasteurellaceae</taxon>
        <taxon>Lonepinella</taxon>
    </lineage>
</organism>
<dbReference type="EC" id="4.2.-.-" evidence="4"/>
<dbReference type="EMBL" id="SMGJ01000006">
    <property type="protein sequence ID" value="TCK68186.1"/>
    <property type="molecule type" value="Genomic_DNA"/>
</dbReference>
<evidence type="ECO:0000256" key="1">
    <source>
        <dbReference type="ARBA" id="ARBA00009798"/>
    </source>
</evidence>
<evidence type="ECO:0000259" key="5">
    <source>
        <dbReference type="Pfam" id="PF04073"/>
    </source>
</evidence>
<evidence type="ECO:0000313" key="7">
    <source>
        <dbReference type="Proteomes" id="UP000295496"/>
    </source>
</evidence>
<protein>
    <recommendedName>
        <fullName evidence="4">Cys-tRNA(Pro)/Cys-tRNA(Cys) deacylase</fullName>
        <ecNumber evidence="4">4.2.-.-</ecNumber>
    </recommendedName>
</protein>
<dbReference type="InterPro" id="IPR036754">
    <property type="entry name" value="YbaK/aa-tRNA-synt-asso_dom_sf"/>
</dbReference>
<gene>
    <name evidence="6" type="ORF">EV692_1886</name>
</gene>
<dbReference type="InterPro" id="IPR004369">
    <property type="entry name" value="Prolyl-tRNA_editing_YbaK/EbsC"/>
</dbReference>
<dbReference type="PANTHER" id="PTHR30411:SF0">
    <property type="entry name" value="CYS-TRNA(PRO)_CYS-TRNA(CYS) DEACYLASE YBAK"/>
    <property type="match status" value="1"/>
</dbReference>
<comment type="similarity">
    <text evidence="1 4">Belongs to the prolyl-tRNA editing family. YbaK/EbsC subfamily.</text>
</comment>
<evidence type="ECO:0000256" key="2">
    <source>
        <dbReference type="ARBA" id="ARBA00022917"/>
    </source>
</evidence>
<dbReference type="CDD" id="cd00002">
    <property type="entry name" value="YbaK_deacylase"/>
    <property type="match status" value="1"/>
</dbReference>
<comment type="caution">
    <text evidence="6">The sequence shown here is derived from an EMBL/GenBank/DDBJ whole genome shotgun (WGS) entry which is preliminary data.</text>
</comment>
<evidence type="ECO:0000256" key="4">
    <source>
        <dbReference type="PIRNR" id="PIRNR006181"/>
    </source>
</evidence>
<dbReference type="NCBIfam" id="TIGR00011">
    <property type="entry name" value="YbaK_EbsC"/>
    <property type="match status" value="1"/>
</dbReference>
<dbReference type="SUPFAM" id="SSF55826">
    <property type="entry name" value="YbaK/ProRS associated domain"/>
    <property type="match status" value="1"/>
</dbReference>
<dbReference type="RefSeq" id="WP_132302468.1">
    <property type="nucleotide sequence ID" value="NZ_CP170642.1"/>
</dbReference>
<dbReference type="GO" id="GO:0006412">
    <property type="term" value="P:translation"/>
    <property type="evidence" value="ECO:0007669"/>
    <property type="project" value="UniProtKB-KW"/>
</dbReference>
<keyword evidence="2 4" id="KW-0648">Protein biosynthesis</keyword>
<dbReference type="Proteomes" id="UP000295496">
    <property type="component" value="Unassembled WGS sequence"/>
</dbReference>
<dbReference type="GO" id="GO:0016829">
    <property type="term" value="F:lyase activity"/>
    <property type="evidence" value="ECO:0007669"/>
    <property type="project" value="UniProtKB-KW"/>
</dbReference>
<proteinExistence type="inferred from homology"/>
<dbReference type="OrthoDB" id="9809296at2"/>